<evidence type="ECO:0000256" key="1">
    <source>
        <dbReference type="SAM" id="Phobius"/>
    </source>
</evidence>
<sequence length="50" mass="5564">MTQEPVNILIFGILAVVILILSYDTHRKVLALSADLDEVLAAVRESSRIR</sequence>
<evidence type="ECO:0000313" key="2">
    <source>
        <dbReference type="EMBL" id="KUG15807.1"/>
    </source>
</evidence>
<gene>
    <name evidence="2" type="ORF">ASZ90_014529</name>
</gene>
<keyword evidence="1" id="KW-0812">Transmembrane</keyword>
<dbReference type="EMBL" id="LNQE01001529">
    <property type="protein sequence ID" value="KUG15807.1"/>
    <property type="molecule type" value="Genomic_DNA"/>
</dbReference>
<organism evidence="2">
    <name type="scientific">hydrocarbon metagenome</name>
    <dbReference type="NCBI Taxonomy" id="938273"/>
    <lineage>
        <taxon>unclassified sequences</taxon>
        <taxon>metagenomes</taxon>
        <taxon>ecological metagenomes</taxon>
    </lineage>
</organism>
<protein>
    <submittedName>
        <fullName evidence="2">Uncharacterized protein</fullName>
    </submittedName>
</protein>
<keyword evidence="1" id="KW-0472">Membrane</keyword>
<reference evidence="2" key="1">
    <citation type="journal article" date="2015" name="Proc. Natl. Acad. Sci. U.S.A.">
        <title>Networks of energetic and metabolic interactions define dynamics in microbial communities.</title>
        <authorList>
            <person name="Embree M."/>
            <person name="Liu J.K."/>
            <person name="Al-Bassam M.M."/>
            <person name="Zengler K."/>
        </authorList>
    </citation>
    <scope>NUCLEOTIDE SEQUENCE</scope>
</reference>
<dbReference type="AlphaFoldDB" id="A0A0W8F4N4"/>
<accession>A0A0W8F4N4</accession>
<comment type="caution">
    <text evidence="2">The sequence shown here is derived from an EMBL/GenBank/DDBJ whole genome shotgun (WGS) entry which is preliminary data.</text>
</comment>
<proteinExistence type="predicted"/>
<feature type="transmembrane region" description="Helical" evidence="1">
    <location>
        <begin position="6"/>
        <end position="23"/>
    </location>
</feature>
<keyword evidence="1" id="KW-1133">Transmembrane helix</keyword>
<name>A0A0W8F4N4_9ZZZZ</name>